<dbReference type="Pfam" id="PF02219">
    <property type="entry name" value="MTHFR"/>
    <property type="match status" value="1"/>
</dbReference>
<evidence type="ECO:0000256" key="5">
    <source>
        <dbReference type="ARBA" id="ARBA00023002"/>
    </source>
</evidence>
<evidence type="ECO:0000313" key="7">
    <source>
        <dbReference type="EMBL" id="AOV16795.1"/>
    </source>
</evidence>
<dbReference type="InterPro" id="IPR003171">
    <property type="entry name" value="Mehydrof_redctse-like"/>
</dbReference>
<reference evidence="7 8" key="1">
    <citation type="submission" date="2016-09" db="EMBL/GenBank/DDBJ databases">
        <title>Acidihalobacter prosperus V6 (DSM14174).</title>
        <authorList>
            <person name="Khaleque H.N."/>
            <person name="Ramsay J.P."/>
            <person name="Murphy R.J.T."/>
            <person name="Kaksonen A.H."/>
            <person name="Boxall N.J."/>
            <person name="Watkin E.L.J."/>
        </authorList>
    </citation>
    <scope>NUCLEOTIDE SEQUENCE [LARGE SCALE GENOMIC DNA]</scope>
    <source>
        <strain evidence="7 8">V6</strain>
    </source>
</reference>
<dbReference type="RefSeq" id="WP_070072378.1">
    <property type="nucleotide sequence ID" value="NZ_CP017448.1"/>
</dbReference>
<dbReference type="InterPro" id="IPR029041">
    <property type="entry name" value="FAD-linked_oxidoreductase-like"/>
</dbReference>
<dbReference type="GO" id="GO:0006555">
    <property type="term" value="P:methionine metabolic process"/>
    <property type="evidence" value="ECO:0007669"/>
    <property type="project" value="InterPro"/>
</dbReference>
<keyword evidence="4 6" id="KW-0274">FAD</keyword>
<dbReference type="Proteomes" id="UP000095342">
    <property type="component" value="Chromosome"/>
</dbReference>
<sequence>MRISVELIPRNAEDLLNDARTVRSVMPQATAFNIPDLIRFPMRSWEACKLTKNILPASIPHIRAIDIPPVGDPPMAEDILATGLQEILVIRGDPPHDLSHRTYPNSSEDVIRRFKQCCPNVRVYAALDPYRLGFRDELTAIHRKLDAGADGFFTQPIFDLRLMAIWAEMLQGHNIFWGIAPVLGDRSRAYWETTNRVVFPSNFAPTLEWNRNFAAKAVRAARDFEGNVYFMPIRVDLAAYLAGLVTD</sequence>
<proteinExistence type="inferred from homology"/>
<evidence type="ECO:0000256" key="4">
    <source>
        <dbReference type="ARBA" id="ARBA00022827"/>
    </source>
</evidence>
<dbReference type="GO" id="GO:0035999">
    <property type="term" value="P:tetrahydrofolate interconversion"/>
    <property type="evidence" value="ECO:0007669"/>
    <property type="project" value="UniProtKB-UniPathway"/>
</dbReference>
<comment type="pathway">
    <text evidence="2 6">One-carbon metabolism; tetrahydrofolate interconversion.</text>
</comment>
<dbReference type="KEGG" id="aaeo:BJI67_06735"/>
<name>A0A1D8K748_9GAMM</name>
<evidence type="ECO:0000256" key="1">
    <source>
        <dbReference type="ARBA" id="ARBA00001974"/>
    </source>
</evidence>
<protein>
    <recommendedName>
        <fullName evidence="6">Methylenetetrahydrofolate reductase</fullName>
    </recommendedName>
</protein>
<evidence type="ECO:0000256" key="6">
    <source>
        <dbReference type="RuleBase" id="RU003862"/>
    </source>
</evidence>
<accession>A0A1D8K748</accession>
<dbReference type="EMBL" id="CP017448">
    <property type="protein sequence ID" value="AOV16795.1"/>
    <property type="molecule type" value="Genomic_DNA"/>
</dbReference>
<keyword evidence="3 6" id="KW-0285">Flavoprotein</keyword>
<evidence type="ECO:0000256" key="3">
    <source>
        <dbReference type="ARBA" id="ARBA00022630"/>
    </source>
</evidence>
<dbReference type="Gene3D" id="3.20.20.220">
    <property type="match status" value="1"/>
</dbReference>
<dbReference type="AlphaFoldDB" id="A0A1D8K748"/>
<keyword evidence="8" id="KW-1185">Reference proteome</keyword>
<keyword evidence="5 6" id="KW-0560">Oxidoreductase</keyword>
<comment type="cofactor">
    <cofactor evidence="1 6">
        <name>FAD</name>
        <dbReference type="ChEBI" id="CHEBI:57692"/>
    </cofactor>
</comment>
<organism evidence="7 8">
    <name type="scientific">Acidihalobacter aeolianus</name>
    <dbReference type="NCBI Taxonomy" id="2792603"/>
    <lineage>
        <taxon>Bacteria</taxon>
        <taxon>Pseudomonadati</taxon>
        <taxon>Pseudomonadota</taxon>
        <taxon>Gammaproteobacteria</taxon>
        <taxon>Chromatiales</taxon>
        <taxon>Ectothiorhodospiraceae</taxon>
        <taxon>Acidihalobacter</taxon>
    </lineage>
</organism>
<comment type="similarity">
    <text evidence="6">Belongs to the methylenetetrahydrofolate reductase family.</text>
</comment>
<dbReference type="GO" id="GO:0004489">
    <property type="term" value="F:methylenetetrahydrofolate reductase [NAD(P)H] activity"/>
    <property type="evidence" value="ECO:0007669"/>
    <property type="project" value="InterPro"/>
</dbReference>
<evidence type="ECO:0000256" key="2">
    <source>
        <dbReference type="ARBA" id="ARBA00004777"/>
    </source>
</evidence>
<dbReference type="SUPFAM" id="SSF51730">
    <property type="entry name" value="FAD-linked oxidoreductase"/>
    <property type="match status" value="1"/>
</dbReference>
<gene>
    <name evidence="7" type="ORF">BJI67_06735</name>
</gene>
<evidence type="ECO:0000313" key="8">
    <source>
        <dbReference type="Proteomes" id="UP000095342"/>
    </source>
</evidence>
<dbReference type="UniPathway" id="UPA00193"/>